<dbReference type="RefSeq" id="WP_277582683.1">
    <property type="nucleotide sequence ID" value="NZ_JAMBPY010000001.1"/>
</dbReference>
<dbReference type="InterPro" id="IPR018580">
    <property type="entry name" value="Uncharacterised_YfhO"/>
</dbReference>
<evidence type="ECO:0000313" key="3">
    <source>
        <dbReference type="Proteomes" id="UP001152422"/>
    </source>
</evidence>
<feature type="transmembrane region" description="Helical" evidence="1">
    <location>
        <begin position="229"/>
        <end position="255"/>
    </location>
</feature>
<sequence length="865" mass="101231">MKRKFLYTCLFLLLAVIGHSYVIYRFIHDGVLFTGPNDGMEQMVPIQMYLFDNWSHGNWFYASDFGLGGDFFTDLSYYFSTNIIFILNVIIIVLLKVIIPMDTSDVMFWMTNALVVSIIKSSIAMIATFIYVQYVSHNRKIAVLSAFIFVMSPLYFRFTVYWPFFSDVFIWLPLLLWSIERFLKSGKPGFFIIIVTISLINNFYFAYYQLITGLLYFMSRMVFKHKNDLVTRFNALMTLCISALFALGCSLFFFFPAIQSYFNNRRIPFDGDVDLFEPFNQNTNIFYDNYLIVILFLTIQALLSFKLYKHFYFKLFAIFTLISICASFLPFVDQLFNGFSAPQKRWHYLIAFNSAILIGFYVKYFRTLPLKTYILSSIVALGFIFASAWQYDKFVSWLWYMPIVSVIGLLILFVKEPKIRTKLTHLFILSIMILSVLVSIVFIRNQIYFDDHVQRANSYYVNASLFNTPLQQQLVTNMKKEKSEDERIDWRVNEQDNTPMYQHFKGMSLYSSIFDHNILDYYYDDLKINMKEESVSRYQSTNGRQNINSLLSVRYLMLKDYQNSVPAHFKKVKKDGQYQIYENTLNLPSVRVSDQVFDAQELKEPIDREHAMIDGIILNNEGKTYTDKAENLLNQTKITYQNMNHKTDKKIYIPNNNKQGQVQIHVPKNIRSQYKDFYVTLKVKRGKPDSNFSVNINGYSNNRLFNNSTYRTGVDTQLYRTQPDKNGDINIALSPSGNYEFELQSLHEENYKKLETAHSTQNNVGHYQDIKNGVKVILGPHKKGIASINIPYRKGMTAYVDGKKVRPLKVNYMMTGVPVNKDSSEITIKYKPQYWYTMIALSVISIILSVAWCIHINKKTQRNLN</sequence>
<name>A0A9X4L7C7_9STAP</name>
<gene>
    <name evidence="2" type="ORF">M4L89_00410</name>
</gene>
<dbReference type="Pfam" id="PF09586">
    <property type="entry name" value="YfhO"/>
    <property type="match status" value="1"/>
</dbReference>
<evidence type="ECO:0000313" key="2">
    <source>
        <dbReference type="EMBL" id="MDG0844702.1"/>
    </source>
</evidence>
<dbReference type="Proteomes" id="UP001152422">
    <property type="component" value="Unassembled WGS sequence"/>
</dbReference>
<dbReference type="AlphaFoldDB" id="A0A9X4L7C7"/>
<feature type="transmembrane region" description="Helical" evidence="1">
    <location>
        <begin position="106"/>
        <end position="132"/>
    </location>
</feature>
<feature type="transmembrane region" description="Helical" evidence="1">
    <location>
        <begin position="397"/>
        <end position="414"/>
    </location>
</feature>
<feature type="transmembrane region" description="Helical" evidence="1">
    <location>
        <begin position="834"/>
        <end position="854"/>
    </location>
</feature>
<keyword evidence="1" id="KW-1133">Transmembrane helix</keyword>
<evidence type="ECO:0000256" key="1">
    <source>
        <dbReference type="SAM" id="Phobius"/>
    </source>
</evidence>
<dbReference type="EMBL" id="JAMBQA010000001">
    <property type="protein sequence ID" value="MDG0844702.1"/>
    <property type="molecule type" value="Genomic_DNA"/>
</dbReference>
<feature type="transmembrane region" description="Helical" evidence="1">
    <location>
        <begin position="77"/>
        <end position="99"/>
    </location>
</feature>
<keyword evidence="1" id="KW-0472">Membrane</keyword>
<feature type="transmembrane region" description="Helical" evidence="1">
    <location>
        <begin position="372"/>
        <end position="391"/>
    </location>
</feature>
<accession>A0A9X4L7C7</accession>
<keyword evidence="3" id="KW-1185">Reference proteome</keyword>
<proteinExistence type="predicted"/>
<keyword evidence="1" id="KW-0812">Transmembrane</keyword>
<feature type="transmembrane region" description="Helical" evidence="1">
    <location>
        <begin position="161"/>
        <end position="179"/>
    </location>
</feature>
<feature type="transmembrane region" description="Helical" evidence="1">
    <location>
        <begin position="191"/>
        <end position="217"/>
    </location>
</feature>
<dbReference type="PANTHER" id="PTHR38454:SF1">
    <property type="entry name" value="INTEGRAL MEMBRANE PROTEIN"/>
    <property type="match status" value="1"/>
</dbReference>
<organism evidence="2 3">
    <name type="scientific">Staphylococcus equorum</name>
    <dbReference type="NCBI Taxonomy" id="246432"/>
    <lineage>
        <taxon>Bacteria</taxon>
        <taxon>Bacillati</taxon>
        <taxon>Bacillota</taxon>
        <taxon>Bacilli</taxon>
        <taxon>Bacillales</taxon>
        <taxon>Staphylococcaceae</taxon>
        <taxon>Staphylococcus</taxon>
    </lineage>
</organism>
<feature type="transmembrane region" description="Helical" evidence="1">
    <location>
        <begin position="346"/>
        <end position="365"/>
    </location>
</feature>
<feature type="transmembrane region" description="Helical" evidence="1">
    <location>
        <begin position="426"/>
        <end position="443"/>
    </location>
</feature>
<feature type="transmembrane region" description="Helical" evidence="1">
    <location>
        <begin position="312"/>
        <end position="331"/>
    </location>
</feature>
<dbReference type="PANTHER" id="PTHR38454">
    <property type="entry name" value="INTEGRAL MEMBRANE PROTEIN-RELATED"/>
    <property type="match status" value="1"/>
</dbReference>
<feature type="transmembrane region" description="Helical" evidence="1">
    <location>
        <begin position="138"/>
        <end position="156"/>
    </location>
</feature>
<comment type="caution">
    <text evidence="2">The sequence shown here is derived from an EMBL/GenBank/DDBJ whole genome shotgun (WGS) entry which is preliminary data.</text>
</comment>
<feature type="transmembrane region" description="Helical" evidence="1">
    <location>
        <begin position="285"/>
        <end position="305"/>
    </location>
</feature>
<protein>
    <submittedName>
        <fullName evidence="2">YfhO family protein</fullName>
    </submittedName>
</protein>
<reference evidence="2" key="1">
    <citation type="submission" date="2022-05" db="EMBL/GenBank/DDBJ databases">
        <title>Comparative genomics of Staphylococcus equorum isolates.</title>
        <authorList>
            <person name="Luelf R.H."/>
        </authorList>
    </citation>
    <scope>NUCLEOTIDE SEQUENCE</scope>
    <source>
        <strain evidence="2">TMW 2.2497</strain>
    </source>
</reference>